<proteinExistence type="predicted"/>
<keyword evidence="2" id="KW-1185">Reference proteome</keyword>
<name>A0ABY9PAF8_9GAMM</name>
<organism evidence="1 2">
    <name type="scientific">Lysobacter yananisis</name>
    <dbReference type="NCBI Taxonomy" id="1003114"/>
    <lineage>
        <taxon>Bacteria</taxon>
        <taxon>Pseudomonadati</taxon>
        <taxon>Pseudomonadota</taxon>
        <taxon>Gammaproteobacteria</taxon>
        <taxon>Lysobacterales</taxon>
        <taxon>Lysobacteraceae</taxon>
        <taxon>Lysobacter</taxon>
    </lineage>
</organism>
<dbReference type="Proteomes" id="UP001229313">
    <property type="component" value="Chromosome"/>
</dbReference>
<protein>
    <recommendedName>
        <fullName evidence="3">Toxin-antitoxin system YwqK family antitoxin</fullName>
    </recommendedName>
</protein>
<evidence type="ECO:0000313" key="1">
    <source>
        <dbReference type="EMBL" id="WMT04057.1"/>
    </source>
</evidence>
<evidence type="ECO:0000313" key="2">
    <source>
        <dbReference type="Proteomes" id="UP001229313"/>
    </source>
</evidence>
<dbReference type="SUPFAM" id="SSF82185">
    <property type="entry name" value="Histone H3 K4-specific methyltransferase SET7/9 N-terminal domain"/>
    <property type="match status" value="1"/>
</dbReference>
<evidence type="ECO:0008006" key="3">
    <source>
        <dbReference type="Google" id="ProtNLM"/>
    </source>
</evidence>
<dbReference type="Gene3D" id="3.90.930.1">
    <property type="match status" value="1"/>
</dbReference>
<gene>
    <name evidence="1" type="ORF">RDV84_04180</name>
</gene>
<dbReference type="InterPro" id="IPR011652">
    <property type="entry name" value="MORN_2"/>
</dbReference>
<accession>A0ABY9PAF8</accession>
<reference evidence="1 2" key="1">
    <citation type="submission" date="2023-08" db="EMBL/GenBank/DDBJ databases">
        <title>The whole genome sequence of Lysobacter yananisis.</title>
        <authorList>
            <person name="Sun H."/>
        </authorList>
    </citation>
    <scope>NUCLEOTIDE SEQUENCE [LARGE SCALE GENOMIC DNA]</scope>
    <source>
        <strain evidence="1 2">SNNU513</strain>
    </source>
</reference>
<dbReference type="RefSeq" id="WP_309152572.1">
    <property type="nucleotide sequence ID" value="NZ_CP133568.1"/>
</dbReference>
<dbReference type="Pfam" id="PF07661">
    <property type="entry name" value="MORN_2"/>
    <property type="match status" value="2"/>
</dbReference>
<dbReference type="EMBL" id="CP133568">
    <property type="protein sequence ID" value="WMT04057.1"/>
    <property type="molecule type" value="Genomic_DNA"/>
</dbReference>
<sequence>MSNEPAAAVRVTEDQLDFGLGDQLLYQDQPLTGIVYELYPDGSLKEERSYEDGMPKGLCREWYDNGQLSREWIAQHGFAPDETTEWHRNGQMKSVMRRELGIDVAYSEWDASGQLVIERRLQEDSPTYAVLEKLRERYRRPGPQRHP</sequence>